<dbReference type="InterPro" id="IPR036695">
    <property type="entry name" value="Arg-tRNA-synth_N_sf"/>
</dbReference>
<dbReference type="PRINTS" id="PR01038">
    <property type="entry name" value="TRNASYNTHARG"/>
</dbReference>
<dbReference type="InterPro" id="IPR001412">
    <property type="entry name" value="aa-tRNA-synth_I_CS"/>
</dbReference>
<dbReference type="GO" id="GO:0005524">
    <property type="term" value="F:ATP binding"/>
    <property type="evidence" value="ECO:0007669"/>
    <property type="project" value="UniProtKB-KW"/>
</dbReference>
<dbReference type="InterPro" id="IPR035684">
    <property type="entry name" value="ArgRS_core"/>
</dbReference>
<accession>A0A484ZPU6</accession>
<dbReference type="PANTHER" id="PTHR11956">
    <property type="entry name" value="ARGINYL-TRNA SYNTHETASE"/>
    <property type="match status" value="1"/>
</dbReference>
<evidence type="ECO:0000256" key="7">
    <source>
        <dbReference type="RuleBase" id="RU363038"/>
    </source>
</evidence>
<protein>
    <recommendedName>
        <fullName evidence="1 6">Arginine--tRNA ligase</fullName>
        <ecNumber evidence="6">6.1.1.19</ecNumber>
    </recommendedName>
</protein>
<dbReference type="FunFam" id="3.30.1360.70:FF:000001">
    <property type="entry name" value="Arginine--tRNA ligase"/>
    <property type="match status" value="1"/>
</dbReference>
<dbReference type="SUPFAM" id="SSF52374">
    <property type="entry name" value="Nucleotidylyl transferase"/>
    <property type="match status" value="1"/>
</dbReference>
<dbReference type="Pfam" id="PF00750">
    <property type="entry name" value="tRNA-synt_1d"/>
    <property type="match status" value="1"/>
</dbReference>
<dbReference type="Gene3D" id="3.30.1360.70">
    <property type="entry name" value="Arginyl tRNA synthetase N-terminal domain"/>
    <property type="match status" value="1"/>
</dbReference>
<dbReference type="InterPro" id="IPR005148">
    <property type="entry name" value="Arg-tRNA-synth_N"/>
</dbReference>
<evidence type="ECO:0000256" key="5">
    <source>
        <dbReference type="ARBA" id="ARBA00023146"/>
    </source>
</evidence>
<keyword evidence="5 7" id="KW-0030">Aminoacyl-tRNA synthetase</keyword>
<dbReference type="Gene3D" id="3.40.50.620">
    <property type="entry name" value="HUPs"/>
    <property type="match status" value="1"/>
</dbReference>
<evidence type="ECO:0000313" key="10">
    <source>
        <dbReference type="Proteomes" id="UP000373449"/>
    </source>
</evidence>
<evidence type="ECO:0000313" key="9">
    <source>
        <dbReference type="EMBL" id="VFS50687.1"/>
    </source>
</evidence>
<dbReference type="SUPFAM" id="SSF55190">
    <property type="entry name" value="Arginyl-tRNA synthetase (ArgRS), N-terminal 'additional' domain"/>
    <property type="match status" value="1"/>
</dbReference>
<proteinExistence type="inferred from homology"/>
<evidence type="ECO:0000256" key="3">
    <source>
        <dbReference type="ARBA" id="ARBA00022741"/>
    </source>
</evidence>
<gene>
    <name evidence="9" type="primary">argS_1</name>
    <name evidence="9" type="ORF">NCTC12282_04634</name>
</gene>
<evidence type="ECO:0000256" key="6">
    <source>
        <dbReference type="NCBIfam" id="TIGR00456"/>
    </source>
</evidence>
<dbReference type="EMBL" id="CAADJA010000002">
    <property type="protein sequence ID" value="VFS50687.1"/>
    <property type="molecule type" value="Genomic_DNA"/>
</dbReference>
<dbReference type="EC" id="6.1.1.19" evidence="6"/>
<dbReference type="InterPro" id="IPR001278">
    <property type="entry name" value="Arg-tRNA-ligase"/>
</dbReference>
<dbReference type="Pfam" id="PF03485">
    <property type="entry name" value="Arg_tRNA_synt_N"/>
    <property type="match status" value="1"/>
</dbReference>
<keyword evidence="4 7" id="KW-0067">ATP-binding</keyword>
<name>A0A484ZPU6_9GAMM</name>
<dbReference type="SMART" id="SM01016">
    <property type="entry name" value="Arg_tRNA_synt_N"/>
    <property type="match status" value="1"/>
</dbReference>
<feature type="domain" description="Arginyl tRNA synthetase N-terminal" evidence="8">
    <location>
        <begin position="1"/>
        <end position="87"/>
    </location>
</feature>
<dbReference type="InterPro" id="IPR014729">
    <property type="entry name" value="Rossmann-like_a/b/a_fold"/>
</dbReference>
<dbReference type="GO" id="GO:0006420">
    <property type="term" value="P:arginyl-tRNA aminoacylation"/>
    <property type="evidence" value="ECO:0007669"/>
    <property type="project" value="UniProtKB-UniRule"/>
</dbReference>
<dbReference type="GO" id="GO:0004814">
    <property type="term" value="F:arginine-tRNA ligase activity"/>
    <property type="evidence" value="ECO:0007669"/>
    <property type="project" value="UniProtKB-UniRule"/>
</dbReference>
<evidence type="ECO:0000256" key="4">
    <source>
        <dbReference type="ARBA" id="ARBA00022840"/>
    </source>
</evidence>
<dbReference type="PROSITE" id="PS00178">
    <property type="entry name" value="AA_TRNA_LIGASE_I"/>
    <property type="match status" value="1"/>
</dbReference>
<sequence>MNIQALLTDKITQALIAAGAPSDCEAQVRQSAKAQFGDYQANGIMSVAKKLGLPPRQLAEQVLTHLDLSPIANKVEIAGPGFINIFLAPEWLASQAKIALADAKLGVTPAVKQTIVVDYSAPNVAKEMHVGHLRSTIIGDAVVRTLEFLGHHVIRANHVGDWGTQFGMLIAYLEKMENEHADNMSLSDLEAFYRAAKQHYDQDPEFAERARNYVVKLQGGDEYCRAMWRKLVDVTMYQNILTYKRLNVTLTVDDVMGESLYNSMLPGIVCRP</sequence>
<dbReference type="GO" id="GO:0005737">
    <property type="term" value="C:cytoplasm"/>
    <property type="evidence" value="ECO:0007669"/>
    <property type="project" value="UniProtKB-UniRule"/>
</dbReference>
<dbReference type="Proteomes" id="UP000373449">
    <property type="component" value="Unassembled WGS sequence"/>
</dbReference>
<dbReference type="AlphaFoldDB" id="A0A484ZPU6"/>
<evidence type="ECO:0000259" key="8">
    <source>
        <dbReference type="SMART" id="SM01016"/>
    </source>
</evidence>
<keyword evidence="7" id="KW-0648">Protein biosynthesis</keyword>
<keyword evidence="3 7" id="KW-0547">Nucleotide-binding</keyword>
<evidence type="ECO:0000256" key="1">
    <source>
        <dbReference type="ARBA" id="ARBA00020262"/>
    </source>
</evidence>
<organism evidence="9 10">
    <name type="scientific">Budvicia aquatica</name>
    <dbReference type="NCBI Taxonomy" id="82979"/>
    <lineage>
        <taxon>Bacteria</taxon>
        <taxon>Pseudomonadati</taxon>
        <taxon>Pseudomonadota</taxon>
        <taxon>Gammaproteobacteria</taxon>
        <taxon>Enterobacterales</taxon>
        <taxon>Budviciaceae</taxon>
        <taxon>Budvicia</taxon>
    </lineage>
</organism>
<dbReference type="PANTHER" id="PTHR11956:SF5">
    <property type="entry name" value="ARGININE--TRNA LIGASE, CYTOPLASMIC"/>
    <property type="match status" value="1"/>
</dbReference>
<evidence type="ECO:0000256" key="2">
    <source>
        <dbReference type="ARBA" id="ARBA00022598"/>
    </source>
</evidence>
<comment type="similarity">
    <text evidence="7">Belongs to the class-I aminoacyl-tRNA synthetase family.</text>
</comment>
<reference evidence="9 10" key="1">
    <citation type="submission" date="2019-03" db="EMBL/GenBank/DDBJ databases">
        <authorList>
            <consortium name="Pathogen Informatics"/>
        </authorList>
    </citation>
    <scope>NUCLEOTIDE SEQUENCE [LARGE SCALE GENOMIC DNA]</scope>
    <source>
        <strain evidence="9 10">NCTC12282</strain>
    </source>
</reference>
<keyword evidence="2 7" id="KW-0436">Ligase</keyword>
<dbReference type="NCBIfam" id="TIGR00456">
    <property type="entry name" value="argS"/>
    <property type="match status" value="1"/>
</dbReference>